<evidence type="ECO:0000313" key="2">
    <source>
        <dbReference type="EMBL" id="MFD2586669.1"/>
    </source>
</evidence>
<keyword evidence="1" id="KW-0812">Transmembrane</keyword>
<protein>
    <submittedName>
        <fullName evidence="2">DUF6090 family protein</fullName>
    </submittedName>
</protein>
<dbReference type="Pfam" id="PF19578">
    <property type="entry name" value="DUF6090"/>
    <property type="match status" value="1"/>
</dbReference>
<dbReference type="Proteomes" id="UP001597526">
    <property type="component" value="Unassembled WGS sequence"/>
</dbReference>
<organism evidence="2 3">
    <name type="scientific">Croceitalea marina</name>
    <dbReference type="NCBI Taxonomy" id="1775166"/>
    <lineage>
        <taxon>Bacteria</taxon>
        <taxon>Pseudomonadati</taxon>
        <taxon>Bacteroidota</taxon>
        <taxon>Flavobacteriia</taxon>
        <taxon>Flavobacteriales</taxon>
        <taxon>Flavobacteriaceae</taxon>
        <taxon>Croceitalea</taxon>
    </lineage>
</organism>
<evidence type="ECO:0000256" key="1">
    <source>
        <dbReference type="SAM" id="Phobius"/>
    </source>
</evidence>
<dbReference type="RefSeq" id="WP_377766251.1">
    <property type="nucleotide sequence ID" value="NZ_JBHULB010000008.1"/>
</dbReference>
<keyword evidence="1" id="KW-0472">Membrane</keyword>
<sequence>MIKFFRKIRQDLLSKGKTGKYMKYAIGEIILVVIGILIALQINNWNEKNKQNSFIQQAFLEVQNNLVNDSLQMTRVMARLNSELKIQQEIINAIENGQILDSSYNKSLSKCMTMNLIQVTDNGYKNLQALGLENIKNKNLENLLIKYYDILNKDMIREVSDDNVDLLNVWLPYVRKNFKDFDYRKYAVPKSYEKLSSDSEFLVMLKINIDNREATLEELTKMQVAMRSLIESVSSKK</sequence>
<keyword evidence="3" id="KW-1185">Reference proteome</keyword>
<evidence type="ECO:0000313" key="3">
    <source>
        <dbReference type="Proteomes" id="UP001597526"/>
    </source>
</evidence>
<feature type="transmembrane region" description="Helical" evidence="1">
    <location>
        <begin position="21"/>
        <end position="42"/>
    </location>
</feature>
<dbReference type="InterPro" id="IPR045749">
    <property type="entry name" value="DUF6090"/>
</dbReference>
<proteinExistence type="predicted"/>
<accession>A0ABW5MW08</accession>
<comment type="caution">
    <text evidence="2">The sequence shown here is derived from an EMBL/GenBank/DDBJ whole genome shotgun (WGS) entry which is preliminary data.</text>
</comment>
<name>A0ABW5MW08_9FLAO</name>
<reference evidence="3" key="1">
    <citation type="journal article" date="2019" name="Int. J. Syst. Evol. Microbiol.">
        <title>The Global Catalogue of Microorganisms (GCM) 10K type strain sequencing project: providing services to taxonomists for standard genome sequencing and annotation.</title>
        <authorList>
            <consortium name="The Broad Institute Genomics Platform"/>
            <consortium name="The Broad Institute Genome Sequencing Center for Infectious Disease"/>
            <person name="Wu L."/>
            <person name="Ma J."/>
        </authorList>
    </citation>
    <scope>NUCLEOTIDE SEQUENCE [LARGE SCALE GENOMIC DNA]</scope>
    <source>
        <strain evidence="3">KCTC 52368</strain>
    </source>
</reference>
<keyword evidence="1" id="KW-1133">Transmembrane helix</keyword>
<dbReference type="EMBL" id="JBHULB010000008">
    <property type="protein sequence ID" value="MFD2586669.1"/>
    <property type="molecule type" value="Genomic_DNA"/>
</dbReference>
<gene>
    <name evidence="2" type="ORF">ACFSQJ_06985</name>
</gene>